<keyword evidence="1" id="KW-0175">Coiled coil</keyword>
<proteinExistence type="predicted"/>
<dbReference type="KEGG" id="age:AA314_03854"/>
<organism evidence="2 4">
    <name type="scientific">Archangium gephyra</name>
    <dbReference type="NCBI Taxonomy" id="48"/>
    <lineage>
        <taxon>Bacteria</taxon>
        <taxon>Pseudomonadati</taxon>
        <taxon>Myxococcota</taxon>
        <taxon>Myxococcia</taxon>
        <taxon>Myxococcales</taxon>
        <taxon>Cystobacterineae</taxon>
        <taxon>Archangiaceae</taxon>
        <taxon>Archangium</taxon>
    </lineage>
</organism>
<dbReference type="RefSeq" id="WP_047856603.1">
    <property type="nucleotide sequence ID" value="NZ_CP011509.1"/>
</dbReference>
<feature type="coiled-coil region" evidence="1">
    <location>
        <begin position="49"/>
        <end position="76"/>
    </location>
</feature>
<dbReference type="EMBL" id="CP011509">
    <property type="protein sequence ID" value="AKJ02228.1"/>
    <property type="molecule type" value="Genomic_DNA"/>
</dbReference>
<accession>A0AAC8Q838</accession>
<sequence>MAIRFNIPEVAVQKGPTCWYYATKMLMRFHELIGPGQQLEAEWKSLHLVRKAITQLDSSKKRKEDIRDKLTEWMQKEPDGGKRAELREARLKLESATSTGRFHILDAFFKERVKSVQFGNREVDIQFLQDSLRSYGPLYASIYRLGAAYAMTDFDYVRDPMAQDQERYVYKLDGKCVVGGRHAVVIAGVDDNGNVYYKDPHTPHRFIMVHWNVLKPQLNSPGGSMGSSLFGRINCPSCSHLNRHA</sequence>
<keyword evidence="5" id="KW-1185">Reference proteome</keyword>
<evidence type="ECO:0000313" key="3">
    <source>
        <dbReference type="EMBL" id="REG28840.1"/>
    </source>
</evidence>
<gene>
    <name evidence="2" type="ORF">AA314_03854</name>
    <name evidence="3" type="ORF">ATI61_108382</name>
</gene>
<reference evidence="2 4" key="1">
    <citation type="submission" date="2015-05" db="EMBL/GenBank/DDBJ databases">
        <title>Genome assembly of Archangium gephyra DSM 2261.</title>
        <authorList>
            <person name="Sharma G."/>
            <person name="Subramanian S."/>
        </authorList>
    </citation>
    <scope>NUCLEOTIDE SEQUENCE [LARGE SCALE GENOMIC DNA]</scope>
    <source>
        <strain evidence="2 4">DSM 2261</strain>
    </source>
</reference>
<dbReference type="EMBL" id="QUMU01000008">
    <property type="protein sequence ID" value="REG28840.1"/>
    <property type="molecule type" value="Genomic_DNA"/>
</dbReference>
<reference evidence="3 5" key="2">
    <citation type="submission" date="2018-08" db="EMBL/GenBank/DDBJ databases">
        <title>Genomic Encyclopedia of Archaeal and Bacterial Type Strains, Phase II (KMG-II): from individual species to whole genera.</title>
        <authorList>
            <person name="Goeker M."/>
        </authorList>
    </citation>
    <scope>NUCLEOTIDE SEQUENCE [LARGE SCALE GENOMIC DNA]</scope>
    <source>
        <strain evidence="3 5">DSM 2261</strain>
    </source>
</reference>
<dbReference type="Proteomes" id="UP000256345">
    <property type="component" value="Unassembled WGS sequence"/>
</dbReference>
<protein>
    <submittedName>
        <fullName evidence="2">Uncharacterized protein</fullName>
    </submittedName>
</protein>
<name>A0AAC8Q838_9BACT</name>
<dbReference type="AlphaFoldDB" id="A0AAC8Q838"/>
<evidence type="ECO:0000256" key="1">
    <source>
        <dbReference type="SAM" id="Coils"/>
    </source>
</evidence>
<dbReference type="Proteomes" id="UP000035579">
    <property type="component" value="Chromosome"/>
</dbReference>
<evidence type="ECO:0000313" key="5">
    <source>
        <dbReference type="Proteomes" id="UP000256345"/>
    </source>
</evidence>
<evidence type="ECO:0000313" key="4">
    <source>
        <dbReference type="Proteomes" id="UP000035579"/>
    </source>
</evidence>
<evidence type="ECO:0000313" key="2">
    <source>
        <dbReference type="EMBL" id="AKJ02228.1"/>
    </source>
</evidence>